<feature type="compositionally biased region" description="Polar residues" evidence="1">
    <location>
        <begin position="875"/>
        <end position="898"/>
    </location>
</feature>
<dbReference type="Proteomes" id="UP001370758">
    <property type="component" value="Unassembled WGS sequence"/>
</dbReference>
<feature type="region of interest" description="Disordered" evidence="1">
    <location>
        <begin position="819"/>
        <end position="859"/>
    </location>
</feature>
<protein>
    <submittedName>
        <fullName evidence="2">Uncharacterized protein</fullName>
    </submittedName>
</protein>
<feature type="compositionally biased region" description="Basic and acidic residues" evidence="1">
    <location>
        <begin position="994"/>
        <end position="1003"/>
    </location>
</feature>
<evidence type="ECO:0000313" key="2">
    <source>
        <dbReference type="EMBL" id="KAK6503375.1"/>
    </source>
</evidence>
<feature type="compositionally biased region" description="Acidic residues" evidence="1">
    <location>
        <begin position="312"/>
        <end position="322"/>
    </location>
</feature>
<evidence type="ECO:0000313" key="3">
    <source>
        <dbReference type="Proteomes" id="UP001370758"/>
    </source>
</evidence>
<feature type="compositionally biased region" description="Low complexity" evidence="1">
    <location>
        <begin position="789"/>
        <end position="800"/>
    </location>
</feature>
<feature type="region of interest" description="Disordered" evidence="1">
    <location>
        <begin position="925"/>
        <end position="1003"/>
    </location>
</feature>
<feature type="region of interest" description="Disordered" evidence="1">
    <location>
        <begin position="303"/>
        <end position="353"/>
    </location>
</feature>
<reference evidence="2 3" key="1">
    <citation type="submission" date="2023-08" db="EMBL/GenBank/DDBJ databases">
        <authorList>
            <person name="Palmer J.M."/>
        </authorList>
    </citation>
    <scope>NUCLEOTIDE SEQUENCE [LARGE SCALE GENOMIC DNA]</scope>
    <source>
        <strain evidence="2 3">TWF481</strain>
    </source>
</reference>
<feature type="compositionally biased region" description="Basic and acidic residues" evidence="1">
    <location>
        <begin position="934"/>
        <end position="944"/>
    </location>
</feature>
<comment type="caution">
    <text evidence="2">The sequence shown here is derived from an EMBL/GenBank/DDBJ whole genome shotgun (WGS) entry which is preliminary data.</text>
</comment>
<dbReference type="AlphaFoldDB" id="A0AAV9W827"/>
<dbReference type="EMBL" id="JAVHJL010000005">
    <property type="protein sequence ID" value="KAK6503375.1"/>
    <property type="molecule type" value="Genomic_DNA"/>
</dbReference>
<sequence length="1003" mass="111510">MEAMELLVKGFEDDDDDSLGLTTPALEAWTTAGNAFSVPWSHEVKAVLTGFKSTLMKMPSGPWLVTCPFDATSLMLTTVLPESGGGVTSYRDGMSTQGGSSSEHLSAELAVTVGYPFLKASVSGKYDKNVKEDNHRKSVPQFFVSNGPHHLGGYPSLFNVLRSKGRAKFAEIYGDYYIAGYELGADAGACLSAASSSASFRFSGYCTLDNKSESLDLERVSMQDHARLQAAAQLYLLKVFLSENPFELYQTWIHIKCLSEYVIGGAPRQFPNIESLNRPIGIAEETDEGTDEEIDEGTDKVIGRGGKIAEEKGEEEEEEEVDTGNNMGKQEPKARKRETAKLPTSASEREDDQKSFKEIYNDLYSARLALTAALDLPSRNAVISNAAAIEANGVIEEQGLMRNGYDEKIWNPLVVSISPAKIIAATGKRTKGGIKSQGSIMGSASEIATERFEWLSTDQYIIDKPTAVEGEQPKGDDENVNDAADETSAHLLSLLENKIDGAAESNTLRVNGGFHTFYVAEWLHLSAFSWGGLKMTPDSQDPKDIPLAHCKSSQIYWNLIFGTSETNSVMTRFEGAWQDLFEEEAELFRDDQGSRKDFTGWLIIEKYPPGAKYIKEDRENPDQVFYQPEGPYGSTPVEAAYKAHYPWLCYCLRYTIVIQGTSRILHRENPSFTTHFYPFTRFFFHSAEHSLDTRLFQCMKKEALSTKETTEFTTKNTNSYDKSPRLVWKPLYPGGKYEDDEFYVSARPPQTSQAYRPANKKPLFQSRTSTIQNKAAGTLISNNVHPQAQPSSQNNQQTTPEMKPVDSYYRIQSLLRSSSMGNTRGTPEWATGALGRNLGESTERGSGGDMKKKGAATEARDLQRYKVPVIISRNAPSSFYPQNSGDMGNQSFTQTDSAQFGHGNLPIGQNQVLDQFRRFDVIHMGQQGDGSMSVEKDTPSERSLSEQSLSEQSERRRRSADFTSDNDVETREPDPSSSKKRITEGMKEPLQNSLKEEQMKQSK</sequence>
<keyword evidence="3" id="KW-1185">Reference proteome</keyword>
<evidence type="ECO:0000256" key="1">
    <source>
        <dbReference type="SAM" id="MobiDB-lite"/>
    </source>
</evidence>
<name>A0AAV9W827_9PEZI</name>
<feature type="region of interest" description="Disordered" evidence="1">
    <location>
        <begin position="875"/>
        <end position="906"/>
    </location>
</feature>
<gene>
    <name evidence="2" type="ORF">TWF481_008395</name>
</gene>
<proteinExistence type="predicted"/>
<feature type="region of interest" description="Disordered" evidence="1">
    <location>
        <begin position="783"/>
        <end position="802"/>
    </location>
</feature>
<feature type="compositionally biased region" description="Basic and acidic residues" evidence="1">
    <location>
        <begin position="330"/>
        <end position="340"/>
    </location>
</feature>
<organism evidence="2 3">
    <name type="scientific">Arthrobotrys musiformis</name>
    <dbReference type="NCBI Taxonomy" id="47236"/>
    <lineage>
        <taxon>Eukaryota</taxon>
        <taxon>Fungi</taxon>
        <taxon>Dikarya</taxon>
        <taxon>Ascomycota</taxon>
        <taxon>Pezizomycotina</taxon>
        <taxon>Orbiliomycetes</taxon>
        <taxon>Orbiliales</taxon>
        <taxon>Orbiliaceae</taxon>
        <taxon>Arthrobotrys</taxon>
    </lineage>
</organism>
<accession>A0AAV9W827</accession>